<sequence>MASALVASMGALSLDAPSVQTTPQNLNTAVRNNKPKAKKRNKYRSNSHIPHVPLQSDASLSAIEVSNNASPPQQQQHNLRRNSKPRPPVAVKPWAMFADLHDNVQNLLNESNLNFTFCNIDNESNMLENRNTNIMGRFKCTNERCSSKGWFSNVIPITIRYYANRQYNARVYKQRCKRCDSLGEIQPDDSYAERVVYWLKTWSGVPMERIVYSGAPTKGPHEKSLCEGCKVGVCVQGRD</sequence>
<feature type="compositionally biased region" description="Polar residues" evidence="4">
    <location>
        <begin position="18"/>
        <end position="30"/>
    </location>
</feature>
<gene>
    <name evidence="6" type="ORF">PVAG01_02742</name>
</gene>
<accession>A0ABR4PRP0</accession>
<dbReference type="InterPro" id="IPR027377">
    <property type="entry name" value="ZAR1/RTP1-5-like_Znf-3CxxC"/>
</dbReference>
<keyword evidence="3" id="KW-0862">Zinc</keyword>
<evidence type="ECO:0000256" key="1">
    <source>
        <dbReference type="ARBA" id="ARBA00022723"/>
    </source>
</evidence>
<organism evidence="6 7">
    <name type="scientific">Phlyctema vagabunda</name>
    <dbReference type="NCBI Taxonomy" id="108571"/>
    <lineage>
        <taxon>Eukaryota</taxon>
        <taxon>Fungi</taxon>
        <taxon>Dikarya</taxon>
        <taxon>Ascomycota</taxon>
        <taxon>Pezizomycotina</taxon>
        <taxon>Leotiomycetes</taxon>
        <taxon>Helotiales</taxon>
        <taxon>Dermateaceae</taxon>
        <taxon>Phlyctema</taxon>
    </lineage>
</organism>
<feature type="domain" description="3CxxC-type" evidence="5">
    <location>
        <begin position="133"/>
        <end position="232"/>
    </location>
</feature>
<protein>
    <recommendedName>
        <fullName evidence="5">3CxxC-type domain-containing protein</fullName>
    </recommendedName>
</protein>
<dbReference type="Pfam" id="PF13695">
    <property type="entry name" value="Zn_ribbon_3CxxC"/>
    <property type="match status" value="1"/>
</dbReference>
<evidence type="ECO:0000256" key="3">
    <source>
        <dbReference type="ARBA" id="ARBA00022833"/>
    </source>
</evidence>
<keyword evidence="7" id="KW-1185">Reference proteome</keyword>
<evidence type="ECO:0000256" key="4">
    <source>
        <dbReference type="SAM" id="MobiDB-lite"/>
    </source>
</evidence>
<dbReference type="Proteomes" id="UP001629113">
    <property type="component" value="Unassembled WGS sequence"/>
</dbReference>
<feature type="region of interest" description="Disordered" evidence="4">
    <location>
        <begin position="67"/>
        <end position="88"/>
    </location>
</feature>
<evidence type="ECO:0000259" key="5">
    <source>
        <dbReference type="SMART" id="SM01328"/>
    </source>
</evidence>
<evidence type="ECO:0000313" key="6">
    <source>
        <dbReference type="EMBL" id="KAL3425951.1"/>
    </source>
</evidence>
<comment type="caution">
    <text evidence="6">The sequence shown here is derived from an EMBL/GenBank/DDBJ whole genome shotgun (WGS) entry which is preliminary data.</text>
</comment>
<proteinExistence type="predicted"/>
<feature type="compositionally biased region" description="Basic residues" evidence="4">
    <location>
        <begin position="33"/>
        <end position="45"/>
    </location>
</feature>
<evidence type="ECO:0000256" key="2">
    <source>
        <dbReference type="ARBA" id="ARBA00022771"/>
    </source>
</evidence>
<feature type="region of interest" description="Disordered" evidence="4">
    <location>
        <begin position="17"/>
        <end position="54"/>
    </location>
</feature>
<keyword evidence="2" id="KW-0863">Zinc-finger</keyword>
<keyword evidence="1" id="KW-0479">Metal-binding</keyword>
<feature type="compositionally biased region" description="Polar residues" evidence="4">
    <location>
        <begin position="67"/>
        <end position="77"/>
    </location>
</feature>
<dbReference type="EMBL" id="JBFCZG010000002">
    <property type="protein sequence ID" value="KAL3425951.1"/>
    <property type="molecule type" value="Genomic_DNA"/>
</dbReference>
<name>A0ABR4PRP0_9HELO</name>
<dbReference type="SMART" id="SM01328">
    <property type="entry name" value="zf-3CxxC"/>
    <property type="match status" value="1"/>
</dbReference>
<evidence type="ECO:0000313" key="7">
    <source>
        <dbReference type="Proteomes" id="UP001629113"/>
    </source>
</evidence>
<reference evidence="6 7" key="1">
    <citation type="submission" date="2024-06" db="EMBL/GenBank/DDBJ databases">
        <title>Complete genome of Phlyctema vagabunda strain 19-DSS-EL-015.</title>
        <authorList>
            <person name="Fiorenzani C."/>
        </authorList>
    </citation>
    <scope>NUCLEOTIDE SEQUENCE [LARGE SCALE GENOMIC DNA]</scope>
    <source>
        <strain evidence="6 7">19-DSS-EL-015</strain>
    </source>
</reference>